<dbReference type="Gene3D" id="3.55.50.30">
    <property type="match status" value="1"/>
</dbReference>
<keyword evidence="5" id="KW-1185">Reference proteome</keyword>
<dbReference type="Pfam" id="PF16344">
    <property type="entry name" value="FecR_C"/>
    <property type="match status" value="1"/>
</dbReference>
<dbReference type="KEGG" id="lby:Lbys_2257"/>
<evidence type="ECO:0000259" key="2">
    <source>
        <dbReference type="Pfam" id="PF04773"/>
    </source>
</evidence>
<evidence type="ECO:0000259" key="3">
    <source>
        <dbReference type="Pfam" id="PF16344"/>
    </source>
</evidence>
<dbReference type="PIRSF" id="PIRSF018266">
    <property type="entry name" value="FecR"/>
    <property type="match status" value="1"/>
</dbReference>
<evidence type="ECO:0000313" key="5">
    <source>
        <dbReference type="Proteomes" id="UP000007435"/>
    </source>
</evidence>
<dbReference type="RefSeq" id="WP_013408975.1">
    <property type="nucleotide sequence ID" value="NC_014655.1"/>
</dbReference>
<protein>
    <submittedName>
        <fullName evidence="4">Anti-FecI sigma factor, FecR</fullName>
    </submittedName>
</protein>
<feature type="transmembrane region" description="Helical" evidence="1">
    <location>
        <begin position="77"/>
        <end position="95"/>
    </location>
</feature>
<dbReference type="HOGENOM" id="CLU_050192_2_3_10"/>
<dbReference type="PANTHER" id="PTHR30273:SF2">
    <property type="entry name" value="PROTEIN FECR"/>
    <property type="match status" value="1"/>
</dbReference>
<name>E4RVN5_LEAB4</name>
<sequence>MENRDEILAKVLVGEATPEEMQLAEAWISDSEENRRYFLELKKIWAATPRSQVSVDEAWNRFQSRVKPAPMKLYRRWFWVAASLILVGGITFWFLNQKEEIYTLETGTEVKTETLSDGSVITLNKLSSISYNHNFGKKRAVNLKGEAFFEVAPDPNKPFVIQANEVVVTVLGTSFNVKTDEQKTEVVVETGKVRVQWKEEYVLLEKGETAVFTTGTLQKTKARNEFHQYFRTGTLVCRETTIEELVEKLKEIYGREIRIENSSVAKRRINTVFKDQSLENILEIISKTLSIRVEDRDEYFVIK</sequence>
<dbReference type="Pfam" id="PF04773">
    <property type="entry name" value="FecR"/>
    <property type="match status" value="1"/>
</dbReference>
<evidence type="ECO:0000313" key="4">
    <source>
        <dbReference type="EMBL" id="ADQ17934.1"/>
    </source>
</evidence>
<dbReference type="Proteomes" id="UP000007435">
    <property type="component" value="Chromosome"/>
</dbReference>
<keyword evidence="1" id="KW-1133">Transmembrane helix</keyword>
<dbReference type="GO" id="GO:0016989">
    <property type="term" value="F:sigma factor antagonist activity"/>
    <property type="evidence" value="ECO:0007669"/>
    <property type="project" value="TreeGrafter"/>
</dbReference>
<feature type="domain" description="Protein FecR C-terminal" evidence="3">
    <location>
        <begin position="235"/>
        <end position="299"/>
    </location>
</feature>
<reference key="1">
    <citation type="submission" date="2010-11" db="EMBL/GenBank/DDBJ databases">
        <title>The complete genome of Leadbetterella byssophila DSM 17132.</title>
        <authorList>
            <consortium name="US DOE Joint Genome Institute (JGI-PGF)"/>
            <person name="Lucas S."/>
            <person name="Copeland A."/>
            <person name="Lapidus A."/>
            <person name="Glavina del Rio T."/>
            <person name="Dalin E."/>
            <person name="Tice H."/>
            <person name="Bruce D."/>
            <person name="Goodwin L."/>
            <person name="Pitluck S."/>
            <person name="Kyrpides N."/>
            <person name="Mavromatis K."/>
            <person name="Ivanova N."/>
            <person name="Teshima H."/>
            <person name="Brettin T."/>
            <person name="Detter J.C."/>
            <person name="Han C."/>
            <person name="Tapia R."/>
            <person name="Land M."/>
            <person name="Hauser L."/>
            <person name="Markowitz V."/>
            <person name="Cheng J.-F."/>
            <person name="Hugenholtz P."/>
            <person name="Woyke T."/>
            <person name="Wu D."/>
            <person name="Tindall B."/>
            <person name="Pomrenke H.G."/>
            <person name="Brambilla E."/>
            <person name="Klenk H.-P."/>
            <person name="Eisen J.A."/>
        </authorList>
    </citation>
    <scope>NUCLEOTIDE SEQUENCE [LARGE SCALE GENOMIC DNA]</scope>
    <source>
        <strain>DSM 17132</strain>
    </source>
</reference>
<dbReference type="InterPro" id="IPR032508">
    <property type="entry name" value="FecR_C"/>
</dbReference>
<feature type="domain" description="FecR protein" evidence="2">
    <location>
        <begin position="103"/>
        <end position="194"/>
    </location>
</feature>
<accession>E4RVN5</accession>
<dbReference type="InterPro" id="IPR012373">
    <property type="entry name" value="Ferrdict_sens_TM"/>
</dbReference>
<dbReference type="Gene3D" id="2.60.120.1440">
    <property type="match status" value="1"/>
</dbReference>
<reference evidence="4 5" key="2">
    <citation type="journal article" date="2011" name="Stand. Genomic Sci.">
        <title>Complete genome sequence of Leadbetterella byssophila type strain (4M15).</title>
        <authorList>
            <person name="Abt B."/>
            <person name="Teshima H."/>
            <person name="Lucas S."/>
            <person name="Lapidus A."/>
            <person name="Del Rio T.G."/>
            <person name="Nolan M."/>
            <person name="Tice H."/>
            <person name="Cheng J.F."/>
            <person name="Pitluck S."/>
            <person name="Liolios K."/>
            <person name="Pagani I."/>
            <person name="Ivanova N."/>
            <person name="Mavromatis K."/>
            <person name="Pati A."/>
            <person name="Tapia R."/>
            <person name="Han C."/>
            <person name="Goodwin L."/>
            <person name="Chen A."/>
            <person name="Palaniappan K."/>
            <person name="Land M."/>
            <person name="Hauser L."/>
            <person name="Chang Y.J."/>
            <person name="Jeffries C.D."/>
            <person name="Rohde M."/>
            <person name="Goker M."/>
            <person name="Tindall B.J."/>
            <person name="Detter J.C."/>
            <person name="Woyke T."/>
            <person name="Bristow J."/>
            <person name="Eisen J.A."/>
            <person name="Markowitz V."/>
            <person name="Hugenholtz P."/>
            <person name="Klenk H.P."/>
            <person name="Kyrpides N.C."/>
        </authorList>
    </citation>
    <scope>NUCLEOTIDE SEQUENCE [LARGE SCALE GENOMIC DNA]</scope>
    <source>
        <strain evidence="5">DSM 17132 / JCM 16389 / KACC 11308 / NBRC 106382 / 4M15</strain>
    </source>
</reference>
<gene>
    <name evidence="4" type="ordered locus">Lbys_2257</name>
</gene>
<organism evidence="4 5">
    <name type="scientific">Leadbetterella byssophila (strain DSM 17132 / JCM 16389 / KACC 11308 / NBRC 106382 / 4M15)</name>
    <dbReference type="NCBI Taxonomy" id="649349"/>
    <lineage>
        <taxon>Bacteria</taxon>
        <taxon>Pseudomonadati</taxon>
        <taxon>Bacteroidota</taxon>
        <taxon>Cytophagia</taxon>
        <taxon>Cytophagales</taxon>
        <taxon>Leadbetterellaceae</taxon>
        <taxon>Leadbetterella</taxon>
    </lineage>
</organism>
<dbReference type="PANTHER" id="PTHR30273">
    <property type="entry name" value="PERIPLASMIC SIGNAL SENSOR AND SIGMA FACTOR ACTIVATOR FECR-RELATED"/>
    <property type="match status" value="1"/>
</dbReference>
<dbReference type="STRING" id="649349.Lbys_2257"/>
<evidence type="ECO:0000256" key="1">
    <source>
        <dbReference type="SAM" id="Phobius"/>
    </source>
</evidence>
<dbReference type="InterPro" id="IPR006860">
    <property type="entry name" value="FecR"/>
</dbReference>
<dbReference type="AlphaFoldDB" id="E4RVN5"/>
<keyword evidence="1" id="KW-0472">Membrane</keyword>
<dbReference type="EMBL" id="CP002305">
    <property type="protein sequence ID" value="ADQ17934.1"/>
    <property type="molecule type" value="Genomic_DNA"/>
</dbReference>
<dbReference type="OrthoDB" id="1452822at2"/>
<proteinExistence type="predicted"/>
<keyword evidence="1" id="KW-0812">Transmembrane</keyword>
<dbReference type="eggNOG" id="COG3712">
    <property type="taxonomic scope" value="Bacteria"/>
</dbReference>